<reference evidence="3" key="1">
    <citation type="journal article" date="2020" name="Nat. Commun.">
        <title>Genome assembly of wild tea tree DASZ reveals pedigree and selection history of tea varieties.</title>
        <authorList>
            <person name="Zhang W."/>
            <person name="Zhang Y."/>
            <person name="Qiu H."/>
            <person name="Guo Y."/>
            <person name="Wan H."/>
            <person name="Zhang X."/>
            <person name="Scossa F."/>
            <person name="Alseekh S."/>
            <person name="Zhang Q."/>
            <person name="Wang P."/>
            <person name="Xu L."/>
            <person name="Schmidt M.H."/>
            <person name="Jia X."/>
            <person name="Li D."/>
            <person name="Zhu A."/>
            <person name="Guo F."/>
            <person name="Chen W."/>
            <person name="Ni D."/>
            <person name="Usadel B."/>
            <person name="Fernie A.R."/>
            <person name="Wen W."/>
        </authorList>
    </citation>
    <scope>NUCLEOTIDE SEQUENCE [LARGE SCALE GENOMIC DNA]</scope>
    <source>
        <strain evidence="3">cv. G240</strain>
    </source>
</reference>
<dbReference type="AlphaFoldDB" id="A0A7J7H5X3"/>
<dbReference type="InterPro" id="IPR055336">
    <property type="entry name" value="At4g00755-like"/>
</dbReference>
<evidence type="ECO:0000259" key="1">
    <source>
        <dbReference type="Pfam" id="PF12937"/>
    </source>
</evidence>
<comment type="caution">
    <text evidence="2">The sequence shown here is derived from an EMBL/GenBank/DDBJ whole genome shotgun (WGS) entry which is preliminary data.</text>
</comment>
<name>A0A7J7H5X3_CAMSI</name>
<dbReference type="InterPro" id="IPR036047">
    <property type="entry name" value="F-box-like_dom_sf"/>
</dbReference>
<feature type="domain" description="F-box" evidence="1">
    <location>
        <begin position="16"/>
        <end position="55"/>
    </location>
</feature>
<protein>
    <recommendedName>
        <fullName evidence="1">F-box domain-containing protein</fullName>
    </recommendedName>
</protein>
<proteinExistence type="predicted"/>
<dbReference type="Proteomes" id="UP000593564">
    <property type="component" value="Unassembled WGS sequence"/>
</dbReference>
<dbReference type="PANTHER" id="PTHR39741:SF2">
    <property type="entry name" value="F-BOX DOMAIN-CONTAINING PROTEIN"/>
    <property type="match status" value="1"/>
</dbReference>
<sequence>MEGCGDFLQWLGPDTSMNILMCLKDPSDLIRVCSVSSSWRRFVIENSLSNQLCLRLFPEISSFAHVIEVENTIEPIVVKPDKSMEWEYLKRDHRVYAFLARGLTSFVRKDCLSEAIFASSTDNYPEESIQNTLEPSDRVEQRASYWSSEGESDPTVPEILDYKLISKLCVITEIHVQPFQAYFQFGFPIYSARAVRFRMGRPRSSMEIGSDFRDEFEAGRESPDFAFEWTYTSPEFPMAQENCLQKFKLPEPVLCIGGILQVELLGRVQRQELDGLFYICISHVQVVGRPLSSGFDVDIHGPSGRCTLKYYHGAEHCQSPTRAPEG</sequence>
<evidence type="ECO:0000313" key="2">
    <source>
        <dbReference type="EMBL" id="KAF5947651.1"/>
    </source>
</evidence>
<dbReference type="Gene3D" id="1.20.1280.50">
    <property type="match status" value="1"/>
</dbReference>
<accession>A0A7J7H5X3</accession>
<gene>
    <name evidence="2" type="ORF">HYC85_013608</name>
</gene>
<dbReference type="SUPFAM" id="SSF81383">
    <property type="entry name" value="F-box domain"/>
    <property type="match status" value="1"/>
</dbReference>
<dbReference type="Pfam" id="PF12937">
    <property type="entry name" value="F-box-like"/>
    <property type="match status" value="1"/>
</dbReference>
<evidence type="ECO:0000313" key="3">
    <source>
        <dbReference type="Proteomes" id="UP000593564"/>
    </source>
</evidence>
<keyword evidence="3" id="KW-1185">Reference proteome</keyword>
<organism evidence="2 3">
    <name type="scientific">Camellia sinensis</name>
    <name type="common">Tea plant</name>
    <name type="synonym">Thea sinensis</name>
    <dbReference type="NCBI Taxonomy" id="4442"/>
    <lineage>
        <taxon>Eukaryota</taxon>
        <taxon>Viridiplantae</taxon>
        <taxon>Streptophyta</taxon>
        <taxon>Embryophyta</taxon>
        <taxon>Tracheophyta</taxon>
        <taxon>Spermatophyta</taxon>
        <taxon>Magnoliopsida</taxon>
        <taxon>eudicotyledons</taxon>
        <taxon>Gunneridae</taxon>
        <taxon>Pentapetalae</taxon>
        <taxon>asterids</taxon>
        <taxon>Ericales</taxon>
        <taxon>Theaceae</taxon>
        <taxon>Camellia</taxon>
    </lineage>
</organism>
<dbReference type="EMBL" id="JACBKZ010000006">
    <property type="protein sequence ID" value="KAF5947651.1"/>
    <property type="molecule type" value="Genomic_DNA"/>
</dbReference>
<dbReference type="PANTHER" id="PTHR39741">
    <property type="entry name" value="F-BOX DOMAIN CONTAINING PROTEIN, EXPRESSED"/>
    <property type="match status" value="1"/>
</dbReference>
<dbReference type="InterPro" id="IPR001810">
    <property type="entry name" value="F-box_dom"/>
</dbReference>
<reference evidence="2 3" key="2">
    <citation type="submission" date="2020-07" db="EMBL/GenBank/DDBJ databases">
        <title>Genome assembly of wild tea tree DASZ reveals pedigree and selection history of tea varieties.</title>
        <authorList>
            <person name="Zhang W."/>
        </authorList>
    </citation>
    <scope>NUCLEOTIDE SEQUENCE [LARGE SCALE GENOMIC DNA]</scope>
    <source>
        <strain evidence="3">cv. G240</strain>
        <tissue evidence="2">Leaf</tissue>
    </source>
</reference>